<reference evidence="1 2" key="1">
    <citation type="submission" date="2018-11" db="EMBL/GenBank/DDBJ databases">
        <authorList>
            <consortium name="Pathogen Informatics"/>
        </authorList>
    </citation>
    <scope>NUCLEOTIDE SEQUENCE [LARGE SCALE GENOMIC DNA]</scope>
</reference>
<accession>A0A3P7IMD6</accession>
<evidence type="ECO:0000313" key="1">
    <source>
        <dbReference type="EMBL" id="VDM71046.1"/>
    </source>
</evidence>
<name>A0A3P7IMD6_STRVU</name>
<dbReference type="AlphaFoldDB" id="A0A3P7IMD6"/>
<dbReference type="Proteomes" id="UP000270094">
    <property type="component" value="Unassembled WGS sequence"/>
</dbReference>
<keyword evidence="2" id="KW-1185">Reference proteome</keyword>
<sequence>MSSAILMSRVTLVNQAIAAFRSEVTRIHEESNAFFQNGNGLTCPAGTHLDSTAYKMTPPYRVAS</sequence>
<protein>
    <submittedName>
        <fullName evidence="1">Uncharacterized protein</fullName>
    </submittedName>
</protein>
<organism evidence="1 2">
    <name type="scientific">Strongylus vulgaris</name>
    <name type="common">Blood worm</name>
    <dbReference type="NCBI Taxonomy" id="40348"/>
    <lineage>
        <taxon>Eukaryota</taxon>
        <taxon>Metazoa</taxon>
        <taxon>Ecdysozoa</taxon>
        <taxon>Nematoda</taxon>
        <taxon>Chromadorea</taxon>
        <taxon>Rhabditida</taxon>
        <taxon>Rhabditina</taxon>
        <taxon>Rhabditomorpha</taxon>
        <taxon>Strongyloidea</taxon>
        <taxon>Strongylidae</taxon>
        <taxon>Strongylus</taxon>
    </lineage>
</organism>
<dbReference type="EMBL" id="UYYB01018610">
    <property type="protein sequence ID" value="VDM71046.1"/>
    <property type="molecule type" value="Genomic_DNA"/>
</dbReference>
<gene>
    <name evidence="1" type="ORF">SVUK_LOCUS6044</name>
</gene>
<feature type="non-terminal residue" evidence="1">
    <location>
        <position position="64"/>
    </location>
</feature>
<proteinExistence type="predicted"/>
<evidence type="ECO:0000313" key="2">
    <source>
        <dbReference type="Proteomes" id="UP000270094"/>
    </source>
</evidence>